<reference evidence="5 6" key="1">
    <citation type="submission" date="2019-08" db="EMBL/GenBank/DDBJ databases">
        <title>Draft genome sequences of two oriental melons (Cucumis melo L. var makuwa).</title>
        <authorList>
            <person name="Kwon S.-Y."/>
        </authorList>
    </citation>
    <scope>NUCLEOTIDE SEQUENCE [LARGE SCALE GENOMIC DNA]</scope>
    <source>
        <strain evidence="6">cv. Chang Bougi</strain>
        <strain evidence="5">cv. SW 3</strain>
        <tissue evidence="4">Leaf</tissue>
    </source>
</reference>
<keyword evidence="1" id="KW-0175">Coiled coil</keyword>
<feature type="compositionally biased region" description="Polar residues" evidence="2">
    <location>
        <begin position="144"/>
        <end position="160"/>
    </location>
</feature>
<gene>
    <name evidence="4" type="ORF">E5676_scaffold418G00360</name>
    <name evidence="3" type="ORF">E6C27_scaffold284G00470</name>
</gene>
<protein>
    <submittedName>
        <fullName evidence="4">Uncharacterized protein</fullName>
    </submittedName>
</protein>
<feature type="region of interest" description="Disordered" evidence="2">
    <location>
        <begin position="74"/>
        <end position="170"/>
    </location>
</feature>
<dbReference type="Proteomes" id="UP000321393">
    <property type="component" value="Unassembled WGS sequence"/>
</dbReference>
<accession>A0A5D3D5W3</accession>
<sequence length="230" mass="26904">MPTRHYSTISLDRIMLLYCIMEEISEDVGEIICKHIEVWVKHPHGAKRFMHLIEQLCIKARPKLEKSPQIAIEDDGMCNAKPSPHNCYPQEQDDNQTSQDQTRRKNKGTEDAKLSPRREVLDKEVDDPLQKGKQTTHKEVGATSLPSSPRQTPKASMQNAKQKEAVREDKDNVDEEYIFKFIDNFVCKLMERRFEDINELKVEMQKLKMHNQELKKQNELIMELIEQNTT</sequence>
<evidence type="ECO:0000313" key="5">
    <source>
        <dbReference type="Proteomes" id="UP000321393"/>
    </source>
</evidence>
<feature type="compositionally biased region" description="Basic and acidic residues" evidence="2">
    <location>
        <begin position="101"/>
        <end position="140"/>
    </location>
</feature>
<evidence type="ECO:0000256" key="2">
    <source>
        <dbReference type="SAM" id="MobiDB-lite"/>
    </source>
</evidence>
<comment type="caution">
    <text evidence="4">The sequence shown here is derived from an EMBL/GenBank/DDBJ whole genome shotgun (WGS) entry which is preliminary data.</text>
</comment>
<dbReference type="EMBL" id="SSTD01007385">
    <property type="protein sequence ID" value="TYK18949.1"/>
    <property type="molecule type" value="Genomic_DNA"/>
</dbReference>
<dbReference type="EMBL" id="SSTE01014201">
    <property type="protein sequence ID" value="KAA0046249.1"/>
    <property type="molecule type" value="Genomic_DNA"/>
</dbReference>
<dbReference type="AlphaFoldDB" id="A0A5D3D5W3"/>
<feature type="compositionally biased region" description="Basic and acidic residues" evidence="2">
    <location>
        <begin position="161"/>
        <end position="170"/>
    </location>
</feature>
<name>A0A5D3D5W3_CUCMM</name>
<proteinExistence type="predicted"/>
<dbReference type="Proteomes" id="UP000321947">
    <property type="component" value="Unassembled WGS sequence"/>
</dbReference>
<evidence type="ECO:0000256" key="1">
    <source>
        <dbReference type="SAM" id="Coils"/>
    </source>
</evidence>
<organism evidence="4 6">
    <name type="scientific">Cucumis melo var. makuwa</name>
    <name type="common">Oriental melon</name>
    <dbReference type="NCBI Taxonomy" id="1194695"/>
    <lineage>
        <taxon>Eukaryota</taxon>
        <taxon>Viridiplantae</taxon>
        <taxon>Streptophyta</taxon>
        <taxon>Embryophyta</taxon>
        <taxon>Tracheophyta</taxon>
        <taxon>Spermatophyta</taxon>
        <taxon>Magnoliopsida</taxon>
        <taxon>eudicotyledons</taxon>
        <taxon>Gunneridae</taxon>
        <taxon>Pentapetalae</taxon>
        <taxon>rosids</taxon>
        <taxon>fabids</taxon>
        <taxon>Cucurbitales</taxon>
        <taxon>Cucurbitaceae</taxon>
        <taxon>Benincaseae</taxon>
        <taxon>Cucumis</taxon>
    </lineage>
</organism>
<dbReference type="OrthoDB" id="1714944at2759"/>
<evidence type="ECO:0000313" key="4">
    <source>
        <dbReference type="EMBL" id="TYK18949.1"/>
    </source>
</evidence>
<evidence type="ECO:0000313" key="3">
    <source>
        <dbReference type="EMBL" id="KAA0046249.1"/>
    </source>
</evidence>
<feature type="coiled-coil region" evidence="1">
    <location>
        <begin position="197"/>
        <end position="227"/>
    </location>
</feature>
<evidence type="ECO:0000313" key="6">
    <source>
        <dbReference type="Proteomes" id="UP000321947"/>
    </source>
</evidence>